<dbReference type="Proteomes" id="UP001497472">
    <property type="component" value="Unassembled WGS sequence"/>
</dbReference>
<name>A0AAV1J7S1_9NEOP</name>
<feature type="signal peptide" evidence="2">
    <location>
        <begin position="1"/>
        <end position="21"/>
    </location>
</feature>
<feature type="region of interest" description="Disordered" evidence="1">
    <location>
        <begin position="25"/>
        <end position="104"/>
    </location>
</feature>
<protein>
    <submittedName>
        <fullName evidence="3">Uncharacterized protein</fullName>
    </submittedName>
</protein>
<proteinExistence type="predicted"/>
<evidence type="ECO:0000256" key="2">
    <source>
        <dbReference type="SAM" id="SignalP"/>
    </source>
</evidence>
<reference evidence="3 4" key="1">
    <citation type="submission" date="2023-11" db="EMBL/GenBank/DDBJ databases">
        <authorList>
            <person name="Okamura Y."/>
        </authorList>
    </citation>
    <scope>NUCLEOTIDE SEQUENCE [LARGE SCALE GENOMIC DNA]</scope>
</reference>
<dbReference type="AlphaFoldDB" id="A0AAV1J7S1"/>
<keyword evidence="4" id="KW-1185">Reference proteome</keyword>
<feature type="compositionally biased region" description="Low complexity" evidence="1">
    <location>
        <begin position="28"/>
        <end position="104"/>
    </location>
</feature>
<evidence type="ECO:0000313" key="3">
    <source>
        <dbReference type="EMBL" id="CAK1544265.1"/>
    </source>
</evidence>
<feature type="compositionally biased region" description="Low complexity" evidence="1">
    <location>
        <begin position="189"/>
        <end position="204"/>
    </location>
</feature>
<dbReference type="EMBL" id="CAVLEF010000005">
    <property type="protein sequence ID" value="CAK1544265.1"/>
    <property type="molecule type" value="Genomic_DNA"/>
</dbReference>
<keyword evidence="2" id="KW-0732">Signal</keyword>
<feature type="compositionally biased region" description="Low complexity" evidence="1">
    <location>
        <begin position="211"/>
        <end position="244"/>
    </location>
</feature>
<comment type="caution">
    <text evidence="3">The sequence shown here is derived from an EMBL/GenBank/DDBJ whole genome shotgun (WGS) entry which is preliminary data.</text>
</comment>
<accession>A0AAV1J7S1</accession>
<evidence type="ECO:0000256" key="1">
    <source>
        <dbReference type="SAM" id="MobiDB-lite"/>
    </source>
</evidence>
<feature type="chain" id="PRO_5043696019" evidence="2">
    <location>
        <begin position="22"/>
        <end position="629"/>
    </location>
</feature>
<feature type="compositionally biased region" description="Low complexity" evidence="1">
    <location>
        <begin position="135"/>
        <end position="145"/>
    </location>
</feature>
<gene>
    <name evidence="3" type="ORF">LNINA_LOCUS4026</name>
</gene>
<feature type="region of interest" description="Disordered" evidence="1">
    <location>
        <begin position="125"/>
        <end position="163"/>
    </location>
</feature>
<sequence length="629" mass="67710">MANKYLLCLLILCVAINTVYAKFGRSGGRSSSRSSGWGRGSSSRSSSSSWGWSKPSSSSSSHSYPSSSGYSGSHSSSHSYPSSTGLSGSSSGRGNSPSYPWSTGLSGSGSGSSYPFSTNNFGSGPKSNSPSYPWSTGLSGSGSSSKYPASTGLSGSGSKSNLPNYPWSTGLSGSGSSGTSINKYTPSTSLSGSGSNNKYSGSTSVVHNYPSSSTGLSGSATSRHNTNYNTPTNHYSNSNHNTNSGFKPTYRAPSYSSGTYGSNHYIPTYYSAPQHVYITQYRDSGSRYNDLLTGLTLYNLGRSHSHYHHHYYNDDYYRQRYHGSSSPYESTKGEAYCLLRIKEQGKIEELKIPCEIVSTFTEDSKKVAKETITSEQIVCQNITSSQQSVVSSETLTTESSLSVIPIKESNNVNITENNPITTNNSSTNVLSQNGTLLNDTTRALQKSTPTLPPSENNSSLITNVTRPVNITDNTNGTRFDQNSTVPNINNITSPAIVNNTLSSNGSELITGNISVTTETNNNTVLSSTAKPNVMTEVKIINSTCTTVRKTELKDPLTIKGPPPNPTNMECEVEIVTRDHRLKSKVNCLTLLEYSRMPVPKKEPGILPPREKLKSWLSKPPWWMSMFIAV</sequence>
<evidence type="ECO:0000313" key="4">
    <source>
        <dbReference type="Proteomes" id="UP001497472"/>
    </source>
</evidence>
<feature type="compositionally biased region" description="Polar residues" evidence="1">
    <location>
        <begin position="125"/>
        <end position="134"/>
    </location>
</feature>
<organism evidence="3 4">
    <name type="scientific">Leptosia nina</name>
    <dbReference type="NCBI Taxonomy" id="320188"/>
    <lineage>
        <taxon>Eukaryota</taxon>
        <taxon>Metazoa</taxon>
        <taxon>Ecdysozoa</taxon>
        <taxon>Arthropoda</taxon>
        <taxon>Hexapoda</taxon>
        <taxon>Insecta</taxon>
        <taxon>Pterygota</taxon>
        <taxon>Neoptera</taxon>
        <taxon>Endopterygota</taxon>
        <taxon>Lepidoptera</taxon>
        <taxon>Glossata</taxon>
        <taxon>Ditrysia</taxon>
        <taxon>Papilionoidea</taxon>
        <taxon>Pieridae</taxon>
        <taxon>Pierinae</taxon>
        <taxon>Leptosia</taxon>
    </lineage>
</organism>
<feature type="compositionally biased region" description="Polar residues" evidence="1">
    <location>
        <begin position="146"/>
        <end position="163"/>
    </location>
</feature>
<feature type="region of interest" description="Disordered" evidence="1">
    <location>
        <begin position="186"/>
        <end position="249"/>
    </location>
</feature>